<reference evidence="1 2" key="1">
    <citation type="submission" date="2016-10" db="EMBL/GenBank/DDBJ databases">
        <authorList>
            <person name="de Groot N.N."/>
        </authorList>
    </citation>
    <scope>NUCLEOTIDE SEQUENCE [LARGE SCALE GENOMIC DNA]</scope>
    <source>
        <strain>GEY</strain>
        <strain evidence="2">DSM 9560</strain>
    </source>
</reference>
<sequence length="77" mass="9013">MLLLHNQKPILMKKPKNKVENEEKPKVHPDLEGFDVKINSFGEIVSTHSIEKINEFLNKNVVDKKLKDRDGFKQDEE</sequence>
<name>A0A1I2GY70_9BACT</name>
<dbReference type="Proteomes" id="UP000199513">
    <property type="component" value="Unassembled WGS sequence"/>
</dbReference>
<accession>A0A1I2GY70</accession>
<dbReference type="AlphaFoldDB" id="A0A1I2GY70"/>
<proteinExistence type="predicted"/>
<organism evidence="1 2">
    <name type="scientific">Thermoflexibacter ruber</name>
    <dbReference type="NCBI Taxonomy" id="1003"/>
    <lineage>
        <taxon>Bacteria</taxon>
        <taxon>Pseudomonadati</taxon>
        <taxon>Bacteroidota</taxon>
        <taxon>Cytophagia</taxon>
        <taxon>Cytophagales</taxon>
        <taxon>Thermoflexibacteraceae</taxon>
        <taxon>Thermoflexibacter</taxon>
    </lineage>
</organism>
<gene>
    <name evidence="1" type="ORF">SAMN04488541_102058</name>
</gene>
<protein>
    <submittedName>
        <fullName evidence="1">Uncharacterized protein</fullName>
    </submittedName>
</protein>
<dbReference type="EMBL" id="FONY01000020">
    <property type="protein sequence ID" value="SFF21511.1"/>
    <property type="molecule type" value="Genomic_DNA"/>
</dbReference>
<evidence type="ECO:0000313" key="1">
    <source>
        <dbReference type="EMBL" id="SFF21511.1"/>
    </source>
</evidence>
<keyword evidence="2" id="KW-1185">Reference proteome</keyword>
<dbReference type="STRING" id="1003.SAMN04488541_102058"/>
<evidence type="ECO:0000313" key="2">
    <source>
        <dbReference type="Proteomes" id="UP000199513"/>
    </source>
</evidence>